<keyword evidence="4 8" id="KW-0689">Ribosomal protein</keyword>
<comment type="similarity">
    <text evidence="1 8 9">Belongs to the universal ribosomal protein uS8 family.</text>
</comment>
<evidence type="ECO:0000256" key="9">
    <source>
        <dbReference type="RuleBase" id="RU003660"/>
    </source>
</evidence>
<dbReference type="InterPro" id="IPR035987">
    <property type="entry name" value="Ribosomal_uS8_sf"/>
</dbReference>
<sequence length="132" mass="14898">MQVTDSIADLLTRMRNAYRAKHLSVEIPASKMKREVIRVLLEEGYINRYVFLGDGKQGIIKIFLKYINGKIPALKSLKRVSKPGLRIYSKVKNLPVVMNGLGISILSTPRGVMTSRRAKEYCVGGEVLAYVW</sequence>
<dbReference type="Proteomes" id="UP001337580">
    <property type="component" value="Chromosome"/>
</dbReference>
<dbReference type="GO" id="GO:0006412">
    <property type="term" value="P:translation"/>
    <property type="evidence" value="ECO:0007669"/>
    <property type="project" value="UniProtKB-UniRule"/>
</dbReference>
<reference evidence="10" key="1">
    <citation type="journal article" date="2023" name="ISME J.">
        <title>Emergence of putative energy parasites within Clostridia revealed by genome analysis of a novel endosymbiotic clade.</title>
        <authorList>
            <person name="Takahashi K."/>
            <person name="Kuwahara H."/>
            <person name="Horikawa Y."/>
            <person name="Izawa K."/>
            <person name="Kato D."/>
            <person name="Inagaki T."/>
            <person name="Yuki M."/>
            <person name="Ohkuma M."/>
            <person name="Hongoh Y."/>
        </authorList>
    </citation>
    <scope>NUCLEOTIDE SEQUENCE</scope>
    <source>
        <strain evidence="10">CfP3-15</strain>
    </source>
</reference>
<dbReference type="KEGG" id="ips:CfP315_0110"/>
<comment type="function">
    <text evidence="8">One of the primary rRNA binding proteins, it binds directly to 16S rRNA central domain where it helps coordinate assembly of the platform of the 30S subunit.</text>
</comment>
<dbReference type="Pfam" id="PF00410">
    <property type="entry name" value="Ribosomal_S8"/>
    <property type="match status" value="1"/>
</dbReference>
<evidence type="ECO:0000256" key="6">
    <source>
        <dbReference type="ARBA" id="ARBA00035258"/>
    </source>
</evidence>
<dbReference type="InterPro" id="IPR047863">
    <property type="entry name" value="Ribosomal_uS8_CS"/>
</dbReference>
<keyword evidence="2 8" id="KW-0699">rRNA-binding</keyword>
<dbReference type="SUPFAM" id="SSF56047">
    <property type="entry name" value="Ribosomal protein S8"/>
    <property type="match status" value="1"/>
</dbReference>
<evidence type="ECO:0000256" key="5">
    <source>
        <dbReference type="ARBA" id="ARBA00023274"/>
    </source>
</evidence>
<dbReference type="Gene3D" id="3.30.1370.30">
    <property type="match status" value="1"/>
</dbReference>
<dbReference type="GO" id="GO:0003735">
    <property type="term" value="F:structural constituent of ribosome"/>
    <property type="evidence" value="ECO:0007669"/>
    <property type="project" value="InterPro"/>
</dbReference>
<evidence type="ECO:0000256" key="4">
    <source>
        <dbReference type="ARBA" id="ARBA00022980"/>
    </source>
</evidence>
<keyword evidence="3 8" id="KW-0694">RNA-binding</keyword>
<evidence type="ECO:0000256" key="8">
    <source>
        <dbReference type="HAMAP-Rule" id="MF_01302"/>
    </source>
</evidence>
<dbReference type="GO" id="GO:1990904">
    <property type="term" value="C:ribonucleoprotein complex"/>
    <property type="evidence" value="ECO:0007669"/>
    <property type="project" value="UniProtKB-KW"/>
</dbReference>
<evidence type="ECO:0000256" key="2">
    <source>
        <dbReference type="ARBA" id="ARBA00022730"/>
    </source>
</evidence>
<proteinExistence type="inferred from homology"/>
<organism evidence="10">
    <name type="scientific">Candidatus Improbicoccus pseudotrichonymphae</name>
    <dbReference type="NCBI Taxonomy" id="3033792"/>
    <lineage>
        <taxon>Bacteria</taxon>
        <taxon>Bacillati</taxon>
        <taxon>Bacillota</taxon>
        <taxon>Clostridia</taxon>
        <taxon>Candidatus Improbicoccus</taxon>
    </lineage>
</organism>
<dbReference type="PANTHER" id="PTHR11758">
    <property type="entry name" value="40S RIBOSOMAL PROTEIN S15A"/>
    <property type="match status" value="1"/>
</dbReference>
<evidence type="ECO:0000256" key="3">
    <source>
        <dbReference type="ARBA" id="ARBA00022884"/>
    </source>
</evidence>
<protein>
    <recommendedName>
        <fullName evidence="6 8">Small ribosomal subunit protein uS8</fullName>
    </recommendedName>
</protein>
<dbReference type="HAMAP" id="MF_01302_B">
    <property type="entry name" value="Ribosomal_uS8_B"/>
    <property type="match status" value="1"/>
</dbReference>
<comment type="subunit">
    <text evidence="7 8">Part of the 30S ribosomal subunit. Contacts proteins S5 and S12.</text>
</comment>
<gene>
    <name evidence="8" type="primary">rpsH</name>
    <name evidence="10" type="ORF">CfP315_0110</name>
</gene>
<dbReference type="Gene3D" id="3.30.1490.10">
    <property type="match status" value="1"/>
</dbReference>
<accession>A0AA48I0P5</accession>
<dbReference type="GO" id="GO:0005840">
    <property type="term" value="C:ribosome"/>
    <property type="evidence" value="ECO:0007669"/>
    <property type="project" value="UniProtKB-KW"/>
</dbReference>
<dbReference type="GO" id="GO:0019843">
    <property type="term" value="F:rRNA binding"/>
    <property type="evidence" value="ECO:0007669"/>
    <property type="project" value="UniProtKB-UniRule"/>
</dbReference>
<dbReference type="NCBIfam" id="NF001109">
    <property type="entry name" value="PRK00136.1"/>
    <property type="match status" value="1"/>
</dbReference>
<dbReference type="FunFam" id="3.30.1370.30:FF:000002">
    <property type="entry name" value="30S ribosomal protein S8"/>
    <property type="match status" value="1"/>
</dbReference>
<dbReference type="GO" id="GO:0005737">
    <property type="term" value="C:cytoplasm"/>
    <property type="evidence" value="ECO:0007669"/>
    <property type="project" value="UniProtKB-ARBA"/>
</dbReference>
<dbReference type="PROSITE" id="PS00053">
    <property type="entry name" value="RIBOSOMAL_S8"/>
    <property type="match status" value="1"/>
</dbReference>
<dbReference type="FunFam" id="3.30.1490.10:FF:000001">
    <property type="entry name" value="30S ribosomal protein S8"/>
    <property type="match status" value="1"/>
</dbReference>
<evidence type="ECO:0000256" key="7">
    <source>
        <dbReference type="ARBA" id="ARBA00046740"/>
    </source>
</evidence>
<evidence type="ECO:0000256" key="1">
    <source>
        <dbReference type="ARBA" id="ARBA00006471"/>
    </source>
</evidence>
<keyword evidence="5 8" id="KW-0687">Ribonucleoprotein</keyword>
<name>A0AA48I0P5_9FIRM</name>
<dbReference type="EMBL" id="AP027924">
    <property type="protein sequence ID" value="BED91607.1"/>
    <property type="molecule type" value="Genomic_DNA"/>
</dbReference>
<evidence type="ECO:0000313" key="10">
    <source>
        <dbReference type="EMBL" id="BED91607.1"/>
    </source>
</evidence>
<dbReference type="InterPro" id="IPR000630">
    <property type="entry name" value="Ribosomal_uS8"/>
</dbReference>
<dbReference type="AlphaFoldDB" id="A0AA48I0P5"/>